<name>A0A252A9D4_9PROT</name>
<evidence type="ECO:0000256" key="2">
    <source>
        <dbReference type="ARBA" id="ARBA00005011"/>
    </source>
</evidence>
<dbReference type="InterPro" id="IPR005861">
    <property type="entry name" value="HisP_aminotrans"/>
</dbReference>
<comment type="cofactor">
    <cofactor evidence="1 9">
        <name>pyridoxal 5'-phosphate</name>
        <dbReference type="ChEBI" id="CHEBI:597326"/>
    </cofactor>
</comment>
<evidence type="ECO:0000256" key="5">
    <source>
        <dbReference type="ARBA" id="ARBA00022576"/>
    </source>
</evidence>
<evidence type="ECO:0000313" key="12">
    <source>
        <dbReference type="Proteomes" id="UP000194565"/>
    </source>
</evidence>
<dbReference type="GO" id="GO:0000105">
    <property type="term" value="P:L-histidine biosynthetic process"/>
    <property type="evidence" value="ECO:0007669"/>
    <property type="project" value="UniProtKB-UniRule"/>
</dbReference>
<dbReference type="Gene3D" id="3.90.1150.10">
    <property type="entry name" value="Aspartate Aminotransferase, domain 1"/>
    <property type="match status" value="1"/>
</dbReference>
<evidence type="ECO:0000259" key="10">
    <source>
        <dbReference type="Pfam" id="PF00155"/>
    </source>
</evidence>
<dbReference type="Pfam" id="PF00155">
    <property type="entry name" value="Aminotran_1_2"/>
    <property type="match status" value="1"/>
</dbReference>
<comment type="pathway">
    <text evidence="2 9">Amino-acid biosynthesis; L-histidine biosynthesis; L-histidine from 5-phospho-alpha-D-ribose 1-diphosphate: step 7/9.</text>
</comment>
<dbReference type="InterPro" id="IPR004839">
    <property type="entry name" value="Aminotransferase_I/II_large"/>
</dbReference>
<comment type="caution">
    <text evidence="11">The sequence shown here is derived from an EMBL/GenBank/DDBJ whole genome shotgun (WGS) entry which is preliminary data.</text>
</comment>
<dbReference type="RefSeq" id="WP_086640975.1">
    <property type="nucleotide sequence ID" value="NZ_JOMM01000021.1"/>
</dbReference>
<dbReference type="PANTHER" id="PTHR43643">
    <property type="entry name" value="HISTIDINOL-PHOSPHATE AMINOTRANSFERASE 2"/>
    <property type="match status" value="1"/>
</dbReference>
<dbReference type="EMBL" id="JOMM01000021">
    <property type="protein sequence ID" value="OUI86203.1"/>
    <property type="molecule type" value="Genomic_DNA"/>
</dbReference>
<keyword evidence="9" id="KW-0368">Histidine biosynthesis</keyword>
<evidence type="ECO:0000256" key="9">
    <source>
        <dbReference type="HAMAP-Rule" id="MF_01023"/>
    </source>
</evidence>
<dbReference type="GO" id="GO:0004400">
    <property type="term" value="F:histidinol-phosphate transaminase activity"/>
    <property type="evidence" value="ECO:0007669"/>
    <property type="project" value="UniProtKB-UniRule"/>
</dbReference>
<keyword evidence="7 9" id="KW-0663">Pyridoxal phosphate</keyword>
<dbReference type="InterPro" id="IPR015421">
    <property type="entry name" value="PyrdxlP-dep_Trfase_major"/>
</dbReference>
<dbReference type="InterPro" id="IPR015424">
    <property type="entry name" value="PyrdxlP-dep_Trfase"/>
</dbReference>
<feature type="domain" description="Aminotransferase class I/classII large" evidence="10">
    <location>
        <begin position="43"/>
        <end position="371"/>
    </location>
</feature>
<protein>
    <recommendedName>
        <fullName evidence="9">Histidinol-phosphate aminotransferase</fullName>
        <ecNumber evidence="9">2.6.1.9</ecNumber>
    </recommendedName>
    <alternativeName>
        <fullName evidence="9">Imidazole acetol-phosphate transaminase</fullName>
    </alternativeName>
</protein>
<feature type="modified residue" description="N6-(pyridoxal phosphate)lysine" evidence="9">
    <location>
        <position position="238"/>
    </location>
</feature>
<proteinExistence type="inferred from homology"/>
<dbReference type="InterPro" id="IPR001917">
    <property type="entry name" value="Aminotrans_II_pyridoxalP_BS"/>
</dbReference>
<evidence type="ECO:0000256" key="4">
    <source>
        <dbReference type="ARBA" id="ARBA00011738"/>
    </source>
</evidence>
<sequence>MSDSVSLSLLARPPVCRPEISGLPRYNAGLSEDEVRRRYGLKNIVKLGSNENPYGPSPHVIAGWAASGARLGRYPDAAAAALRHDIARVNGLASDRVLVGNGSEQIIRLIAEAYLSPGERVVTVRPAFGLHEIYPRMMGAEVDAVPINLDATFDLAALHTAVKQPTKILMFANPSNPVGCMMSGIALQDLIDACPSHTLIVVDEAYREYAEEDSDYPDARAILEKQSRPWVILRTFSKAYALAALRIGYALTSCVDVAMVLDTVRDPFNTNMPAQVAACAALADDAYMKDCIRKTVSERKRVADALNALGLFVAPTWTNFVFVRVPVRADLLATDLLKRGIIIKPWKEKGFENWVRISIGLPNENDTVLKAIADLVLS</sequence>
<organism evidence="11 12">
    <name type="scientific">Acetobacter tropicalis</name>
    <dbReference type="NCBI Taxonomy" id="104102"/>
    <lineage>
        <taxon>Bacteria</taxon>
        <taxon>Pseudomonadati</taxon>
        <taxon>Pseudomonadota</taxon>
        <taxon>Alphaproteobacteria</taxon>
        <taxon>Acetobacterales</taxon>
        <taxon>Acetobacteraceae</taxon>
        <taxon>Acetobacter</taxon>
    </lineage>
</organism>
<dbReference type="HAMAP" id="MF_01023">
    <property type="entry name" value="HisC_aminotrans_2"/>
    <property type="match status" value="1"/>
</dbReference>
<accession>A0A252A9D4</accession>
<dbReference type="InterPro" id="IPR015422">
    <property type="entry name" value="PyrdxlP-dep_Trfase_small"/>
</dbReference>
<dbReference type="Proteomes" id="UP000194565">
    <property type="component" value="Unassembled WGS sequence"/>
</dbReference>
<evidence type="ECO:0000256" key="8">
    <source>
        <dbReference type="ARBA" id="ARBA00047481"/>
    </source>
</evidence>
<evidence type="ECO:0000256" key="7">
    <source>
        <dbReference type="ARBA" id="ARBA00022898"/>
    </source>
</evidence>
<comment type="subunit">
    <text evidence="4 9">Homodimer.</text>
</comment>
<keyword evidence="5 9" id="KW-0032">Aminotransferase</keyword>
<comment type="similarity">
    <text evidence="3 9">Belongs to the class-II pyridoxal-phosphate-dependent aminotransferase family. Histidinol-phosphate aminotransferase subfamily.</text>
</comment>
<evidence type="ECO:0000256" key="3">
    <source>
        <dbReference type="ARBA" id="ARBA00007970"/>
    </source>
</evidence>
<gene>
    <name evidence="9" type="primary">hisC</name>
    <name evidence="11" type="ORF">HC62_06715</name>
</gene>
<keyword evidence="6 9" id="KW-0808">Transferase</keyword>
<dbReference type="Gene3D" id="3.40.640.10">
    <property type="entry name" value="Type I PLP-dependent aspartate aminotransferase-like (Major domain)"/>
    <property type="match status" value="1"/>
</dbReference>
<reference evidence="11 12" key="1">
    <citation type="submission" date="2014-06" db="EMBL/GenBank/DDBJ databases">
        <authorList>
            <person name="Ju J."/>
            <person name="Zhang J."/>
        </authorList>
    </citation>
    <scope>NUCLEOTIDE SEQUENCE [LARGE SCALE GENOMIC DNA]</scope>
    <source>
        <strain evidence="11">DmW_042</strain>
    </source>
</reference>
<evidence type="ECO:0000256" key="6">
    <source>
        <dbReference type="ARBA" id="ARBA00022679"/>
    </source>
</evidence>
<dbReference type="PROSITE" id="PS00599">
    <property type="entry name" value="AA_TRANSFER_CLASS_2"/>
    <property type="match status" value="1"/>
</dbReference>
<dbReference type="PANTHER" id="PTHR43643:SF3">
    <property type="entry name" value="HISTIDINOL-PHOSPHATE AMINOTRANSFERASE"/>
    <property type="match status" value="1"/>
</dbReference>
<dbReference type="SUPFAM" id="SSF53383">
    <property type="entry name" value="PLP-dependent transferases"/>
    <property type="match status" value="1"/>
</dbReference>
<dbReference type="NCBIfam" id="TIGR01141">
    <property type="entry name" value="hisC"/>
    <property type="match status" value="1"/>
</dbReference>
<keyword evidence="9" id="KW-0028">Amino-acid biosynthesis</keyword>
<evidence type="ECO:0000256" key="1">
    <source>
        <dbReference type="ARBA" id="ARBA00001933"/>
    </source>
</evidence>
<dbReference type="CDD" id="cd00609">
    <property type="entry name" value="AAT_like"/>
    <property type="match status" value="1"/>
</dbReference>
<evidence type="ECO:0000313" key="11">
    <source>
        <dbReference type="EMBL" id="OUI86203.1"/>
    </source>
</evidence>
<comment type="catalytic activity">
    <reaction evidence="8 9">
        <text>L-histidinol phosphate + 2-oxoglutarate = 3-(imidazol-4-yl)-2-oxopropyl phosphate + L-glutamate</text>
        <dbReference type="Rhea" id="RHEA:23744"/>
        <dbReference type="ChEBI" id="CHEBI:16810"/>
        <dbReference type="ChEBI" id="CHEBI:29985"/>
        <dbReference type="ChEBI" id="CHEBI:57766"/>
        <dbReference type="ChEBI" id="CHEBI:57980"/>
        <dbReference type="EC" id="2.6.1.9"/>
    </reaction>
</comment>
<dbReference type="GO" id="GO:0030170">
    <property type="term" value="F:pyridoxal phosphate binding"/>
    <property type="evidence" value="ECO:0007669"/>
    <property type="project" value="InterPro"/>
</dbReference>
<dbReference type="InterPro" id="IPR050106">
    <property type="entry name" value="HistidinolP_aminotransfase"/>
</dbReference>
<dbReference type="AlphaFoldDB" id="A0A252A9D4"/>
<dbReference type="EC" id="2.6.1.9" evidence="9"/>
<dbReference type="UniPathway" id="UPA00031">
    <property type="reaction ID" value="UER00012"/>
</dbReference>